<dbReference type="EMBL" id="CABIKM010000019">
    <property type="protein sequence ID" value="VUZ84804.1"/>
    <property type="molecule type" value="Genomic_DNA"/>
</dbReference>
<evidence type="ECO:0000313" key="2">
    <source>
        <dbReference type="Proteomes" id="UP000334340"/>
    </source>
</evidence>
<dbReference type="AlphaFoldDB" id="A0A564ZHP3"/>
<protein>
    <recommendedName>
        <fullName evidence="3">DUF4258 domain-containing protein</fullName>
    </recommendedName>
</protein>
<name>A0A564ZHP3_9BACT</name>
<sequence>MDAATIRRLVAEGRYEFSKHAEREREADMILTTELEEALKRSEIIEDYPGDPRGPSCLVLGFSGQRPIHAVCGLRQDPEELFLITVYDPSKRPEHWMEHYRRRRR</sequence>
<dbReference type="InterPro" id="IPR025354">
    <property type="entry name" value="DUF4258"/>
</dbReference>
<evidence type="ECO:0000313" key="1">
    <source>
        <dbReference type="EMBL" id="VUZ84804.1"/>
    </source>
</evidence>
<reference evidence="1 2" key="1">
    <citation type="submission" date="2019-07" db="EMBL/GenBank/DDBJ databases">
        <authorList>
            <person name="Cremers G."/>
        </authorList>
    </citation>
    <scope>NUCLEOTIDE SEQUENCE [LARGE SCALE GENOMIC DNA]</scope>
</reference>
<organism evidence="1 2">
    <name type="scientific">Candidatus Methylomirabilis lanthanidiphila</name>
    <dbReference type="NCBI Taxonomy" id="2211376"/>
    <lineage>
        <taxon>Bacteria</taxon>
        <taxon>Candidatus Methylomirabilota</taxon>
        <taxon>Candidatus Methylomirabilia</taxon>
        <taxon>Candidatus Methylomirabilales</taxon>
        <taxon>Candidatus Methylomirabilaceae</taxon>
        <taxon>Candidatus Methylomirabilis</taxon>
    </lineage>
</organism>
<keyword evidence="2" id="KW-1185">Reference proteome</keyword>
<evidence type="ECO:0008006" key="3">
    <source>
        <dbReference type="Google" id="ProtNLM"/>
    </source>
</evidence>
<dbReference type="Proteomes" id="UP000334340">
    <property type="component" value="Unassembled WGS sequence"/>
</dbReference>
<accession>A0A564ZHP3</accession>
<proteinExistence type="predicted"/>
<dbReference type="Pfam" id="PF14076">
    <property type="entry name" value="DUF4258"/>
    <property type="match status" value="1"/>
</dbReference>
<gene>
    <name evidence="1" type="ORF">MELA_01178</name>
</gene>